<comment type="subcellular location">
    <subcellularLocation>
        <location evidence="1">Cytoplasm</location>
        <location evidence="1">Cytosol</location>
    </subcellularLocation>
</comment>
<protein>
    <recommendedName>
        <fullName evidence="3">Metallo-beta-lactamase domain-containing protein 1</fullName>
    </recommendedName>
    <alternativeName>
        <fullName evidence="4">Endoribonuclease MBLAC1</fullName>
    </alternativeName>
</protein>
<dbReference type="SMART" id="SM00849">
    <property type="entry name" value="Lactamase_B"/>
    <property type="match status" value="1"/>
</dbReference>
<comment type="subunit">
    <text evidence="2">Homodimer.</text>
</comment>
<dbReference type="EMBL" id="VYZN01000018">
    <property type="protein sequence ID" value="KAE9537619.1"/>
    <property type="molecule type" value="Genomic_DNA"/>
</dbReference>
<evidence type="ECO:0000256" key="1">
    <source>
        <dbReference type="ARBA" id="ARBA00004514"/>
    </source>
</evidence>
<dbReference type="OrthoDB" id="10250730at2759"/>
<evidence type="ECO:0000259" key="7">
    <source>
        <dbReference type="SMART" id="SM00849"/>
    </source>
</evidence>
<comment type="catalytic activity">
    <reaction evidence="5">
        <text>a ribonucleotidyl-ribonucleotide-RNA + H2O = a 3'-end ribonucleotide-RNA + a 5'-end 5'-phospho-ribonucleoside-RNA + H(+)</text>
        <dbReference type="Rhea" id="RHEA:68096"/>
        <dbReference type="Rhea" id="RHEA-COMP:15179"/>
        <dbReference type="Rhea" id="RHEA-COMP:17355"/>
        <dbReference type="Rhea" id="RHEA-COMP:17428"/>
        <dbReference type="ChEBI" id="CHEBI:15377"/>
        <dbReference type="ChEBI" id="CHEBI:15378"/>
        <dbReference type="ChEBI" id="CHEBI:74896"/>
        <dbReference type="ChEBI" id="CHEBI:138282"/>
        <dbReference type="ChEBI" id="CHEBI:173118"/>
    </reaction>
    <physiologicalReaction direction="left-to-right" evidence="5">
        <dbReference type="Rhea" id="RHEA:68097"/>
    </physiologicalReaction>
</comment>
<dbReference type="Proteomes" id="UP000475862">
    <property type="component" value="Unassembled WGS sequence"/>
</dbReference>
<feature type="domain" description="Metallo-beta-lactamase" evidence="7">
    <location>
        <begin position="39"/>
        <end position="205"/>
    </location>
</feature>
<dbReference type="Gene3D" id="3.60.15.10">
    <property type="entry name" value="Ribonuclease Z/Hydroxyacylglutathione hydrolase-like"/>
    <property type="match status" value="1"/>
</dbReference>
<dbReference type="PANTHER" id="PTHR23200:SF48">
    <property type="entry name" value="METALLO-BETA-LACTAMASE DOMAIN-CONTAINING PROTEIN 1"/>
    <property type="match status" value="1"/>
</dbReference>
<name>A0A6G0TSJ5_APHGL</name>
<dbReference type="InterPro" id="IPR001279">
    <property type="entry name" value="Metallo-B-lactamas"/>
</dbReference>
<dbReference type="InterPro" id="IPR036866">
    <property type="entry name" value="RibonucZ/Hydroxyglut_hydro"/>
</dbReference>
<sequence length="215" mass="24142">MHHVTLYSIEIFGIVYKPLLFDLICGCYCRQTEGGMLANCTCTLVKGPKNIIVDTMTPWDGKNLINAIEKHGIGCDDIDYVVSTHGHSDHVGNNNLFLNAKHLVGRCISYKQMYYDDSAFFNSDGVYEIDESIRVISTPGHTLTDVSVIVQTPKESIAIVGDLFENEDDIMDESIWLNAGSENPDSQKKYRKAIIEQVDWIIPGHGAMFSTRKYK</sequence>
<proteinExistence type="predicted"/>
<evidence type="ECO:0000256" key="4">
    <source>
        <dbReference type="ARBA" id="ARBA00032988"/>
    </source>
</evidence>
<dbReference type="GO" id="GO:0031123">
    <property type="term" value="P:RNA 3'-end processing"/>
    <property type="evidence" value="ECO:0007669"/>
    <property type="project" value="UniProtKB-ARBA"/>
</dbReference>
<dbReference type="GO" id="GO:0005829">
    <property type="term" value="C:cytosol"/>
    <property type="evidence" value="ECO:0007669"/>
    <property type="project" value="UniProtKB-SubCell"/>
</dbReference>
<dbReference type="PANTHER" id="PTHR23200">
    <property type="entry name" value="METALLO-BETA-LACTAMASE DOMAIN-CONTAINING PROTEIN 1"/>
    <property type="match status" value="1"/>
</dbReference>
<keyword evidence="9" id="KW-1185">Reference proteome</keyword>
<dbReference type="InterPro" id="IPR039344">
    <property type="entry name" value="MBLAC1"/>
</dbReference>
<evidence type="ECO:0000313" key="9">
    <source>
        <dbReference type="Proteomes" id="UP000475862"/>
    </source>
</evidence>
<dbReference type="CDD" id="cd07711">
    <property type="entry name" value="MBLAC1-like_MBL-fold"/>
    <property type="match status" value="1"/>
</dbReference>
<accession>A0A6G0TSJ5</accession>
<comment type="function">
    <text evidence="6">Endoribonuclease that catalyzes the hydrolysis of histone-coding pre-mRNA 3'-end. Involved in histone pre-mRNA processing during the S-phase of the cell cycle, which is required for entering/progressing through S-phase. Cleaves histone pre-mRNA at a major and a minor cleavage site after the 5'-ACCCA-3' and the 5'-ACCCACA-3' sequence, respectively, and located downstream of the stem-loop. May require the presence of the HDE element located at the histone pre-RNA 3'-end to avoid non-specific cleavage.</text>
</comment>
<dbReference type="SUPFAM" id="SSF56281">
    <property type="entry name" value="Metallo-hydrolase/oxidoreductase"/>
    <property type="match status" value="1"/>
</dbReference>
<reference evidence="8 9" key="1">
    <citation type="submission" date="2019-08" db="EMBL/GenBank/DDBJ databases">
        <title>The genome of the soybean aphid Biotype 1, its phylome, world population structure and adaptation to the North American continent.</title>
        <authorList>
            <person name="Giordano R."/>
            <person name="Donthu R.K."/>
            <person name="Hernandez A.G."/>
            <person name="Wright C.L."/>
            <person name="Zimin A.V."/>
        </authorList>
    </citation>
    <scope>NUCLEOTIDE SEQUENCE [LARGE SCALE GENOMIC DNA]</scope>
    <source>
        <tissue evidence="8">Whole aphids</tissue>
    </source>
</reference>
<comment type="caution">
    <text evidence="8">The sequence shown here is derived from an EMBL/GenBank/DDBJ whole genome shotgun (WGS) entry which is preliminary data.</text>
</comment>
<evidence type="ECO:0000256" key="3">
    <source>
        <dbReference type="ARBA" id="ARBA00014856"/>
    </source>
</evidence>
<evidence type="ECO:0000256" key="6">
    <source>
        <dbReference type="ARBA" id="ARBA00045869"/>
    </source>
</evidence>
<evidence type="ECO:0000313" key="8">
    <source>
        <dbReference type="EMBL" id="KAE9537619.1"/>
    </source>
</evidence>
<evidence type="ECO:0000256" key="5">
    <source>
        <dbReference type="ARBA" id="ARBA00044690"/>
    </source>
</evidence>
<dbReference type="AlphaFoldDB" id="A0A6G0TSJ5"/>
<gene>
    <name evidence="8" type="ORF">AGLY_006642</name>
</gene>
<organism evidence="8 9">
    <name type="scientific">Aphis glycines</name>
    <name type="common">Soybean aphid</name>
    <dbReference type="NCBI Taxonomy" id="307491"/>
    <lineage>
        <taxon>Eukaryota</taxon>
        <taxon>Metazoa</taxon>
        <taxon>Ecdysozoa</taxon>
        <taxon>Arthropoda</taxon>
        <taxon>Hexapoda</taxon>
        <taxon>Insecta</taxon>
        <taxon>Pterygota</taxon>
        <taxon>Neoptera</taxon>
        <taxon>Paraneoptera</taxon>
        <taxon>Hemiptera</taxon>
        <taxon>Sternorrhyncha</taxon>
        <taxon>Aphidomorpha</taxon>
        <taxon>Aphidoidea</taxon>
        <taxon>Aphididae</taxon>
        <taxon>Aphidini</taxon>
        <taxon>Aphis</taxon>
        <taxon>Aphis</taxon>
    </lineage>
</organism>
<dbReference type="Pfam" id="PF00753">
    <property type="entry name" value="Lactamase_B"/>
    <property type="match status" value="1"/>
</dbReference>
<evidence type="ECO:0000256" key="2">
    <source>
        <dbReference type="ARBA" id="ARBA00011738"/>
    </source>
</evidence>